<name>A0A2C9W8I4_MANES</name>
<organism evidence="1">
    <name type="scientific">Manihot esculenta</name>
    <name type="common">Cassava</name>
    <name type="synonym">Jatropha manihot</name>
    <dbReference type="NCBI Taxonomy" id="3983"/>
    <lineage>
        <taxon>Eukaryota</taxon>
        <taxon>Viridiplantae</taxon>
        <taxon>Streptophyta</taxon>
        <taxon>Embryophyta</taxon>
        <taxon>Tracheophyta</taxon>
        <taxon>Spermatophyta</taxon>
        <taxon>Magnoliopsida</taxon>
        <taxon>eudicotyledons</taxon>
        <taxon>Gunneridae</taxon>
        <taxon>Pentapetalae</taxon>
        <taxon>rosids</taxon>
        <taxon>fabids</taxon>
        <taxon>Malpighiales</taxon>
        <taxon>Euphorbiaceae</taxon>
        <taxon>Crotonoideae</taxon>
        <taxon>Manihoteae</taxon>
        <taxon>Manihot</taxon>
    </lineage>
</organism>
<proteinExistence type="predicted"/>
<reference evidence="1" key="1">
    <citation type="submission" date="2016-02" db="EMBL/GenBank/DDBJ databases">
        <title>WGS assembly of Manihot esculenta.</title>
        <authorList>
            <person name="Bredeson J.V."/>
            <person name="Prochnik S.E."/>
            <person name="Lyons J.B."/>
            <person name="Schmutz J."/>
            <person name="Grimwood J."/>
            <person name="Vrebalov J."/>
            <person name="Bart R.S."/>
            <person name="Amuge T."/>
            <person name="Ferguson M.E."/>
            <person name="Green R."/>
            <person name="Putnam N."/>
            <person name="Stites J."/>
            <person name="Rounsley S."/>
            <person name="Rokhsar D.S."/>
        </authorList>
    </citation>
    <scope>NUCLEOTIDE SEQUENCE [LARGE SCALE GENOMIC DNA]</scope>
    <source>
        <tissue evidence="1">Leaf</tissue>
    </source>
</reference>
<gene>
    <name evidence="1" type="ORF">MANES_03G177400</name>
</gene>
<evidence type="ECO:0000313" key="1">
    <source>
        <dbReference type="EMBL" id="OAY55749.1"/>
    </source>
</evidence>
<protein>
    <submittedName>
        <fullName evidence="1">Uncharacterized protein</fullName>
    </submittedName>
</protein>
<dbReference type="EMBL" id="CM004389">
    <property type="protein sequence ID" value="OAY55749.1"/>
    <property type="molecule type" value="Genomic_DNA"/>
</dbReference>
<accession>A0A2C9W8I4</accession>
<dbReference type="AlphaFoldDB" id="A0A2C9W8I4"/>
<sequence length="42" mass="4898">MIKVSRHFRILIKKSQILGCVTFKADCHPASQVLFFPPRDRI</sequence>